<name>A0A926I2R9_9FIRM</name>
<keyword evidence="3" id="KW-0238">DNA-binding</keyword>
<gene>
    <name evidence="6" type="ORF">H8711_01275</name>
</gene>
<dbReference type="SMART" id="SM00529">
    <property type="entry name" value="HTH_DTXR"/>
    <property type="match status" value="1"/>
</dbReference>
<organism evidence="6 7">
    <name type="scientific">Ligaoa zhengdingensis</name>
    <dbReference type="NCBI Taxonomy" id="2763658"/>
    <lineage>
        <taxon>Bacteria</taxon>
        <taxon>Bacillati</taxon>
        <taxon>Bacillota</taxon>
        <taxon>Clostridia</taxon>
        <taxon>Eubacteriales</taxon>
        <taxon>Oscillospiraceae</taxon>
        <taxon>Ligaoa</taxon>
    </lineage>
</organism>
<evidence type="ECO:0000256" key="1">
    <source>
        <dbReference type="ARBA" id="ARBA00007871"/>
    </source>
</evidence>
<evidence type="ECO:0000313" key="6">
    <source>
        <dbReference type="EMBL" id="MBC8545569.1"/>
    </source>
</evidence>
<comment type="caution">
    <text evidence="6">The sequence shown here is derived from an EMBL/GenBank/DDBJ whole genome shotgun (WGS) entry which is preliminary data.</text>
</comment>
<dbReference type="Gene3D" id="1.10.60.10">
    <property type="entry name" value="Iron dependent repressor, metal binding and dimerisation domain"/>
    <property type="match status" value="1"/>
</dbReference>
<dbReference type="AlphaFoldDB" id="A0A926I2R9"/>
<dbReference type="SUPFAM" id="SSF46785">
    <property type="entry name" value="Winged helix' DNA-binding domain"/>
    <property type="match status" value="1"/>
</dbReference>
<accession>A0A926I2R9</accession>
<protein>
    <submittedName>
        <fullName evidence="6">Metal-dependent transcriptional regulator</fullName>
    </submittedName>
</protein>
<dbReference type="Pfam" id="PF01325">
    <property type="entry name" value="Fe_dep_repress"/>
    <property type="match status" value="1"/>
</dbReference>
<dbReference type="InterPro" id="IPR001367">
    <property type="entry name" value="Fe_dep_repressor"/>
</dbReference>
<dbReference type="GO" id="GO:0003677">
    <property type="term" value="F:DNA binding"/>
    <property type="evidence" value="ECO:0007669"/>
    <property type="project" value="UniProtKB-KW"/>
</dbReference>
<evidence type="ECO:0000313" key="7">
    <source>
        <dbReference type="Proteomes" id="UP000653127"/>
    </source>
</evidence>
<dbReference type="Proteomes" id="UP000653127">
    <property type="component" value="Unassembled WGS sequence"/>
</dbReference>
<dbReference type="RefSeq" id="WP_249281721.1">
    <property type="nucleotide sequence ID" value="NZ_JACRST010000001.1"/>
</dbReference>
<keyword evidence="2" id="KW-0805">Transcription regulation</keyword>
<dbReference type="InterPro" id="IPR036390">
    <property type="entry name" value="WH_DNA-bd_sf"/>
</dbReference>
<dbReference type="GO" id="GO:0046914">
    <property type="term" value="F:transition metal ion binding"/>
    <property type="evidence" value="ECO:0007669"/>
    <property type="project" value="InterPro"/>
</dbReference>
<dbReference type="InterPro" id="IPR022689">
    <property type="entry name" value="Iron_dep_repressor"/>
</dbReference>
<dbReference type="GO" id="GO:0046983">
    <property type="term" value="F:protein dimerization activity"/>
    <property type="evidence" value="ECO:0007669"/>
    <property type="project" value="InterPro"/>
</dbReference>
<sequence length="127" mass="14447">MKMQESGENYLETILVLKREKGAVRSIDIAQRMNFTKPSISRAMSLLRENGYITMDESMFIELTDAGMEIAQRIYERHTLLTQFLERLGVSPETAAHDACKIEHDLSDESFEKIKEHARSGQIPDGG</sequence>
<dbReference type="SUPFAM" id="SSF47979">
    <property type="entry name" value="Iron-dependent repressor protein, dimerization domain"/>
    <property type="match status" value="1"/>
</dbReference>
<dbReference type="EMBL" id="JACRST010000001">
    <property type="protein sequence ID" value="MBC8545569.1"/>
    <property type="molecule type" value="Genomic_DNA"/>
</dbReference>
<dbReference type="PANTHER" id="PTHR33238">
    <property type="entry name" value="IRON (METAL) DEPENDENT REPRESSOR, DTXR FAMILY"/>
    <property type="match status" value="1"/>
</dbReference>
<dbReference type="PANTHER" id="PTHR33238:SF7">
    <property type="entry name" value="IRON-DEPENDENT TRANSCRIPTIONAL REGULATOR"/>
    <property type="match status" value="1"/>
</dbReference>
<comment type="similarity">
    <text evidence="1">Belongs to the DtxR/MntR family.</text>
</comment>
<evidence type="ECO:0000256" key="4">
    <source>
        <dbReference type="ARBA" id="ARBA00023163"/>
    </source>
</evidence>
<keyword evidence="7" id="KW-1185">Reference proteome</keyword>
<dbReference type="InterPro" id="IPR022687">
    <property type="entry name" value="HTH_DTXR"/>
</dbReference>
<evidence type="ECO:0000259" key="5">
    <source>
        <dbReference type="PROSITE" id="PS50944"/>
    </source>
</evidence>
<dbReference type="Pfam" id="PF02742">
    <property type="entry name" value="Fe_dep_repr_C"/>
    <property type="match status" value="1"/>
</dbReference>
<dbReference type="Gene3D" id="1.10.10.10">
    <property type="entry name" value="Winged helix-like DNA-binding domain superfamily/Winged helix DNA-binding domain"/>
    <property type="match status" value="1"/>
</dbReference>
<evidence type="ECO:0000256" key="2">
    <source>
        <dbReference type="ARBA" id="ARBA00023015"/>
    </source>
</evidence>
<keyword evidence="4" id="KW-0804">Transcription</keyword>
<reference evidence="6" key="1">
    <citation type="submission" date="2020-08" db="EMBL/GenBank/DDBJ databases">
        <title>Genome public.</title>
        <authorList>
            <person name="Liu C."/>
            <person name="Sun Q."/>
        </authorList>
    </citation>
    <scope>NUCLEOTIDE SEQUENCE</scope>
    <source>
        <strain evidence="6">NSJ-31</strain>
    </source>
</reference>
<dbReference type="InterPro" id="IPR036388">
    <property type="entry name" value="WH-like_DNA-bd_sf"/>
</dbReference>
<evidence type="ECO:0000256" key="3">
    <source>
        <dbReference type="ARBA" id="ARBA00023125"/>
    </source>
</evidence>
<feature type="domain" description="HTH dtxR-type" evidence="5">
    <location>
        <begin position="3"/>
        <end position="64"/>
    </location>
</feature>
<proteinExistence type="inferred from homology"/>
<dbReference type="InterPro" id="IPR050536">
    <property type="entry name" value="DtxR_MntR_Metal-Reg"/>
</dbReference>
<dbReference type="PROSITE" id="PS50944">
    <property type="entry name" value="HTH_DTXR"/>
    <property type="match status" value="1"/>
</dbReference>
<dbReference type="InterPro" id="IPR036421">
    <property type="entry name" value="Fe_dep_repressor_sf"/>
</dbReference>
<dbReference type="GO" id="GO:0003700">
    <property type="term" value="F:DNA-binding transcription factor activity"/>
    <property type="evidence" value="ECO:0007669"/>
    <property type="project" value="InterPro"/>
</dbReference>